<keyword evidence="6" id="KW-0804">Transcription</keyword>
<comment type="caution">
    <text evidence="11">The sequence shown here is derived from an EMBL/GenBank/DDBJ whole genome shotgun (WGS) entry which is preliminary data.</text>
</comment>
<comment type="function">
    <text evidence="7">Responsible for the coupling of flagellin expression to flagellar assembly by preventing expression of the flagellin genes when a component of the middle class of proteins is defective. It negatively regulates flagellar genes by inhibiting the activity of FliA by directly binding to FliA.</text>
</comment>
<evidence type="ECO:0000313" key="12">
    <source>
        <dbReference type="Proteomes" id="UP000293433"/>
    </source>
</evidence>
<dbReference type="Pfam" id="PF04316">
    <property type="entry name" value="FlgM"/>
    <property type="match status" value="1"/>
</dbReference>
<evidence type="ECO:0000313" key="11">
    <source>
        <dbReference type="EMBL" id="RZS57267.1"/>
    </source>
</evidence>
<gene>
    <name evidence="11" type="ORF">EV685_1835</name>
</gene>
<keyword evidence="12" id="KW-1185">Reference proteome</keyword>
<sequence length="107" mass="10609">MKIGNTSAPAGINPTGAATTSSRPAGEGGAVQGTASANKADGSATVELSSTARALMEAADGSFDAHKVEQVRQSISDGTYKINADAIADKLIANAREVLGKVGPTGH</sequence>
<reference evidence="11 12" key="1">
    <citation type="submission" date="2019-02" db="EMBL/GenBank/DDBJ databases">
        <title>Genomic Encyclopedia of Type Strains, Phase IV (KMG-IV): sequencing the most valuable type-strain genomes for metagenomic binning, comparative biology and taxonomic classification.</title>
        <authorList>
            <person name="Goeker M."/>
        </authorList>
    </citation>
    <scope>NUCLEOTIDE SEQUENCE [LARGE SCALE GENOMIC DNA]</scope>
    <source>
        <strain evidence="11 12">DSM 10617</strain>
    </source>
</reference>
<dbReference type="RefSeq" id="WP_130481656.1">
    <property type="nucleotide sequence ID" value="NZ_SGWV01000008.1"/>
</dbReference>
<dbReference type="OrthoDB" id="5298032at2"/>
<dbReference type="Proteomes" id="UP000293433">
    <property type="component" value="Unassembled WGS sequence"/>
</dbReference>
<evidence type="ECO:0000256" key="7">
    <source>
        <dbReference type="ARBA" id="ARBA00024739"/>
    </source>
</evidence>
<proteinExistence type="inferred from homology"/>
<dbReference type="NCBIfam" id="TIGR03824">
    <property type="entry name" value="FlgM_jcvi"/>
    <property type="match status" value="1"/>
</dbReference>
<evidence type="ECO:0000256" key="5">
    <source>
        <dbReference type="ARBA" id="ARBA00023015"/>
    </source>
</evidence>
<dbReference type="SUPFAM" id="SSF101498">
    <property type="entry name" value="Anti-sigma factor FlgM"/>
    <property type="match status" value="1"/>
</dbReference>
<evidence type="ECO:0000256" key="3">
    <source>
        <dbReference type="ARBA" id="ARBA00022491"/>
    </source>
</evidence>
<evidence type="ECO:0000256" key="2">
    <source>
        <dbReference type="ARBA" id="ARBA00017823"/>
    </source>
</evidence>
<name>A0A4Q7LSH5_9BURK</name>
<protein>
    <recommendedName>
        <fullName evidence="2">Negative regulator of flagellin synthesis</fullName>
    </recommendedName>
    <alternativeName>
        <fullName evidence="8">Anti-sigma-28 factor</fullName>
    </alternativeName>
</protein>
<evidence type="ECO:0000256" key="9">
    <source>
        <dbReference type="SAM" id="MobiDB-lite"/>
    </source>
</evidence>
<evidence type="ECO:0000256" key="4">
    <source>
        <dbReference type="ARBA" id="ARBA00022795"/>
    </source>
</evidence>
<dbReference type="InterPro" id="IPR035890">
    <property type="entry name" value="Anti-sigma-28_factor_FlgM_sf"/>
</dbReference>
<accession>A0A4Q7LSH5</accession>
<evidence type="ECO:0000256" key="1">
    <source>
        <dbReference type="ARBA" id="ARBA00005322"/>
    </source>
</evidence>
<evidence type="ECO:0000259" key="10">
    <source>
        <dbReference type="Pfam" id="PF04316"/>
    </source>
</evidence>
<comment type="similarity">
    <text evidence="1">Belongs to the FlgM family.</text>
</comment>
<dbReference type="EMBL" id="SGWV01000008">
    <property type="protein sequence ID" value="RZS57267.1"/>
    <property type="molecule type" value="Genomic_DNA"/>
</dbReference>
<feature type="region of interest" description="Disordered" evidence="9">
    <location>
        <begin position="1"/>
        <end position="43"/>
    </location>
</feature>
<dbReference type="AlphaFoldDB" id="A0A4Q7LSH5"/>
<dbReference type="GO" id="GO:0044781">
    <property type="term" value="P:bacterial-type flagellum organization"/>
    <property type="evidence" value="ECO:0007669"/>
    <property type="project" value="UniProtKB-KW"/>
</dbReference>
<dbReference type="GO" id="GO:0045892">
    <property type="term" value="P:negative regulation of DNA-templated transcription"/>
    <property type="evidence" value="ECO:0007669"/>
    <property type="project" value="InterPro"/>
</dbReference>
<feature type="domain" description="Anti-sigma-28 factor FlgM C-terminal" evidence="10">
    <location>
        <begin position="45"/>
        <end position="92"/>
    </location>
</feature>
<evidence type="ECO:0000256" key="6">
    <source>
        <dbReference type="ARBA" id="ARBA00023163"/>
    </source>
</evidence>
<dbReference type="InterPro" id="IPR031316">
    <property type="entry name" value="FlgM_C"/>
</dbReference>
<keyword evidence="3" id="KW-0678">Repressor</keyword>
<keyword evidence="4" id="KW-1005">Bacterial flagellum biogenesis</keyword>
<dbReference type="InterPro" id="IPR007412">
    <property type="entry name" value="FlgM"/>
</dbReference>
<evidence type="ECO:0000256" key="8">
    <source>
        <dbReference type="ARBA" id="ARBA00030117"/>
    </source>
</evidence>
<keyword evidence="5" id="KW-0805">Transcription regulation</keyword>
<organism evidence="11 12">
    <name type="scientific">Sphaerotilus mobilis</name>
    <dbReference type="NCBI Taxonomy" id="47994"/>
    <lineage>
        <taxon>Bacteria</taxon>
        <taxon>Pseudomonadati</taxon>
        <taxon>Pseudomonadota</taxon>
        <taxon>Betaproteobacteria</taxon>
        <taxon>Burkholderiales</taxon>
        <taxon>Sphaerotilaceae</taxon>
        <taxon>Sphaerotilus</taxon>
    </lineage>
</organism>